<feature type="compositionally biased region" description="Low complexity" evidence="1">
    <location>
        <begin position="1107"/>
        <end position="1126"/>
    </location>
</feature>
<feature type="compositionally biased region" description="Polar residues" evidence="1">
    <location>
        <begin position="982"/>
        <end position="995"/>
    </location>
</feature>
<feature type="compositionally biased region" description="Polar residues" evidence="1">
    <location>
        <begin position="919"/>
        <end position="933"/>
    </location>
</feature>
<feature type="compositionally biased region" description="Low complexity" evidence="1">
    <location>
        <begin position="192"/>
        <end position="207"/>
    </location>
</feature>
<name>E2AG11_CAMFO</name>
<feature type="compositionally biased region" description="Basic and acidic residues" evidence="1">
    <location>
        <begin position="854"/>
        <end position="866"/>
    </location>
</feature>
<feature type="region of interest" description="Disordered" evidence="1">
    <location>
        <begin position="617"/>
        <end position="642"/>
    </location>
</feature>
<protein>
    <submittedName>
        <fullName evidence="2">Uncharacterized protein</fullName>
    </submittedName>
</protein>
<feature type="region of interest" description="Disordered" evidence="1">
    <location>
        <begin position="451"/>
        <end position="604"/>
    </location>
</feature>
<feature type="compositionally biased region" description="Polar residues" evidence="1">
    <location>
        <begin position="120"/>
        <end position="141"/>
    </location>
</feature>
<organism evidence="3">
    <name type="scientific">Camponotus floridanus</name>
    <name type="common">Florida carpenter ant</name>
    <dbReference type="NCBI Taxonomy" id="104421"/>
    <lineage>
        <taxon>Eukaryota</taxon>
        <taxon>Metazoa</taxon>
        <taxon>Ecdysozoa</taxon>
        <taxon>Arthropoda</taxon>
        <taxon>Hexapoda</taxon>
        <taxon>Insecta</taxon>
        <taxon>Pterygota</taxon>
        <taxon>Neoptera</taxon>
        <taxon>Endopterygota</taxon>
        <taxon>Hymenoptera</taxon>
        <taxon>Apocrita</taxon>
        <taxon>Aculeata</taxon>
        <taxon>Formicoidea</taxon>
        <taxon>Formicidae</taxon>
        <taxon>Formicinae</taxon>
        <taxon>Camponotus</taxon>
    </lineage>
</organism>
<gene>
    <name evidence="2" type="ORF">EAG_01878</name>
</gene>
<dbReference type="OrthoDB" id="660555at2759"/>
<feature type="region of interest" description="Disordered" evidence="1">
    <location>
        <begin position="846"/>
        <end position="933"/>
    </location>
</feature>
<feature type="compositionally biased region" description="Basic and acidic residues" evidence="1">
    <location>
        <begin position="769"/>
        <end position="780"/>
    </location>
</feature>
<feature type="compositionally biased region" description="Low complexity" evidence="1">
    <location>
        <begin position="557"/>
        <end position="566"/>
    </location>
</feature>
<feature type="compositionally biased region" description="Polar residues" evidence="1">
    <location>
        <begin position="724"/>
        <end position="743"/>
    </location>
</feature>
<dbReference type="EMBL" id="GL439206">
    <property type="protein sequence ID" value="EFN67621.1"/>
    <property type="molecule type" value="Genomic_DNA"/>
</dbReference>
<feature type="region of interest" description="Disordered" evidence="1">
    <location>
        <begin position="73"/>
        <end position="230"/>
    </location>
</feature>
<proteinExistence type="predicted"/>
<feature type="compositionally biased region" description="Basic and acidic residues" evidence="1">
    <location>
        <begin position="1005"/>
        <end position="1019"/>
    </location>
</feature>
<feature type="compositionally biased region" description="Polar residues" evidence="1">
    <location>
        <begin position="280"/>
        <end position="290"/>
    </location>
</feature>
<sequence>MNRREDPLLRQHRNRLLQLAEATNIKPGRGSGKRRGQRQSHGFGPSNGGPSRVTLQDIVRSDPGYTPNIEHLVFPERKSSNPNLAGATDGSPPNKSKSNATSSARSRLAEVFSSRHYVRGSSQDSSVTSRKNHVNSTSLDSGNVVGHQPGPGGPTVVTRSTGRRWLSQNSQSSRQHSVEDGIRGGNVGVGGPVSTSSSSQTPGQTVPPALPPRRVNPATDTSEIANPISRIDRGPNVSILHLRNASADPWEVGSQGSSYSVGSNKSQTAGSRGKSGGNTRGSYSRGSSIPSLKRHDTSTSTTSTSSLKQHRQDSHGQVSSSARRREATNSFLSGNSGTSGELFISGDCSRELSPVRWCDREVDGVYLGRSGWVQVQQRSLDENRRANYESNLVTATTGTLPLSRRAAVKLADYHCNSEPGKCPQDFARGLDSQRPDFLALHSQDFDSITTSACTSPHSIPESFSPPSITPIISPPPAFQDAVTGRKSSSSRHSSGGRNNYGSKAPFLPRSNAIVDSDIISPPPTPPPHQVNWSSLPSGSRKNLGSAASRSKRQNSSQQQQQQQQQQYRMAQAKSLEDQSSSRRSQFAQRYLESSSSSSSSMGFRSLDSCVTKSIMPSLAENTDSSVEGYEDGDEDENPSSSLNLSLVSSSALALNSSTESIRANGERISPNRQGRIHRSQQGLRRSPGSSESGKQMFSSSSSSSSSSSTSEERQGRSPTPNPFRRNNASRQLQSARTNQMSPDSHQSRVRRSRSLQLPEKRSPGTTGPQRDHSRESNEAHRVVVKIVNDRGNERPKRHVLQNILYSIIFSKRLGKAQSTDDTINENLLRETEVVTEYLYGTRSRVVPRSSLSSRYERRDENQEQRRGTPNTYDVYIISSKQQQQQHQSSKVFNSSQPQQQSQQSQQQQQQSRRPRTLQRGATTPNTSAPSVNQDFCISSDTKLRCNSSTCDFWPHCSQRETLYSPNQAPPPVFMKLSQSYPAHQRLSTDTGSHRGSASSSPASLERMDDRELRERDNLRKRNNQQGNSKYQERSKGVLKQTNRWSPLEGINGNGSGVEKRDQMHHRVYRKPDFPGSFEGTDNKDRRVSPIQGMNVATKSPSGGPIASSSTNTSSSSSSDIWITTSDRTVTKSPRNAKSSGASTPMEDAVIGSLKTLIEPPKDGTLSRPGSAPTRGEDSLTDDIILDPHQRSLSLPKSFLAHNTADSRVNSYLRLWQIPKTTPTKISYVGEEVDDFSVTKLVPYIDVVHAMLEVLILQGS</sequence>
<keyword evidence="3" id="KW-1185">Reference proteome</keyword>
<feature type="compositionally biased region" description="Polar residues" evidence="1">
    <location>
        <begin position="166"/>
        <end position="175"/>
    </location>
</feature>
<feature type="compositionally biased region" description="Low complexity" evidence="1">
    <location>
        <begin position="253"/>
        <end position="266"/>
    </location>
</feature>
<feature type="compositionally biased region" description="Polar residues" evidence="1">
    <location>
        <begin position="1130"/>
        <end position="1142"/>
    </location>
</feature>
<feature type="compositionally biased region" description="Low complexity" evidence="1">
    <location>
        <begin position="878"/>
        <end position="911"/>
    </location>
</feature>
<evidence type="ECO:0000256" key="1">
    <source>
        <dbReference type="SAM" id="MobiDB-lite"/>
    </source>
</evidence>
<feature type="compositionally biased region" description="Low complexity" evidence="1">
    <location>
        <begin position="689"/>
        <end position="709"/>
    </location>
</feature>
<feature type="region of interest" description="Disordered" evidence="1">
    <location>
        <begin position="982"/>
        <end position="1177"/>
    </location>
</feature>
<feature type="compositionally biased region" description="Acidic residues" evidence="1">
    <location>
        <begin position="628"/>
        <end position="637"/>
    </location>
</feature>
<feature type="compositionally biased region" description="Polar residues" evidence="1">
    <location>
        <begin position="91"/>
        <end position="105"/>
    </location>
</feature>
<accession>E2AG11</accession>
<feature type="region of interest" description="Disordered" evidence="1">
    <location>
        <begin position="249"/>
        <end position="333"/>
    </location>
</feature>
<reference evidence="2 3" key="1">
    <citation type="journal article" date="2010" name="Science">
        <title>Genomic comparison of the ants Camponotus floridanus and Harpegnathos saltator.</title>
        <authorList>
            <person name="Bonasio R."/>
            <person name="Zhang G."/>
            <person name="Ye C."/>
            <person name="Mutti N.S."/>
            <person name="Fang X."/>
            <person name="Qin N."/>
            <person name="Donahue G."/>
            <person name="Yang P."/>
            <person name="Li Q."/>
            <person name="Li C."/>
            <person name="Zhang P."/>
            <person name="Huang Z."/>
            <person name="Berger S.L."/>
            <person name="Reinberg D."/>
            <person name="Wang J."/>
            <person name="Liebig J."/>
        </authorList>
    </citation>
    <scope>NUCLEOTIDE SEQUENCE [LARGE SCALE GENOMIC DNA]</scope>
    <source>
        <strain evidence="3">C129</strain>
    </source>
</reference>
<evidence type="ECO:0000313" key="2">
    <source>
        <dbReference type="EMBL" id="EFN67621.1"/>
    </source>
</evidence>
<feature type="region of interest" description="Disordered" evidence="1">
    <location>
        <begin position="656"/>
        <end position="780"/>
    </location>
</feature>
<dbReference type="Proteomes" id="UP000000311">
    <property type="component" value="Unassembled WGS sequence"/>
</dbReference>
<feature type="compositionally biased region" description="Polar residues" evidence="1">
    <location>
        <begin position="530"/>
        <end position="556"/>
    </location>
</feature>
<dbReference type="OMA" id="CVTKSIM"/>
<feature type="compositionally biased region" description="Low complexity" evidence="1">
    <location>
        <begin position="484"/>
        <end position="497"/>
    </location>
</feature>
<dbReference type="AlphaFoldDB" id="E2AG11"/>
<feature type="compositionally biased region" description="Low complexity" evidence="1">
    <location>
        <begin position="455"/>
        <end position="471"/>
    </location>
</feature>
<feature type="region of interest" description="Disordered" evidence="1">
    <location>
        <begin position="23"/>
        <end position="52"/>
    </location>
</feature>
<dbReference type="InParanoid" id="E2AG11"/>
<evidence type="ECO:0000313" key="3">
    <source>
        <dbReference type="Proteomes" id="UP000000311"/>
    </source>
</evidence>